<reference evidence="11 12" key="1">
    <citation type="journal article" date="2018" name="MBio">
        <title>Comparative Genomics Reveals the Core Gene Toolbox for the Fungus-Insect Symbiosis.</title>
        <authorList>
            <person name="Wang Y."/>
            <person name="Stata M."/>
            <person name="Wang W."/>
            <person name="Stajich J.E."/>
            <person name="White M.M."/>
            <person name="Moncalvo J.M."/>
        </authorList>
    </citation>
    <scope>NUCLEOTIDE SEQUENCE [LARGE SCALE GENOMIC DNA]</scope>
    <source>
        <strain evidence="11 12">AUS-77-4</strain>
    </source>
</reference>
<accession>A0A2T9YUK6</accession>
<evidence type="ECO:0000256" key="9">
    <source>
        <dbReference type="SAM" id="MobiDB-lite"/>
    </source>
</evidence>
<feature type="coiled-coil region" evidence="8">
    <location>
        <begin position="1063"/>
        <end position="1135"/>
    </location>
</feature>
<dbReference type="STRING" id="61424.A0A2T9YUK6"/>
<keyword evidence="6 8" id="KW-0175">Coiled coil</keyword>
<dbReference type="PROSITE" id="PS50245">
    <property type="entry name" value="CAP_GLY_2"/>
    <property type="match status" value="1"/>
</dbReference>
<feature type="coiled-coil region" evidence="8">
    <location>
        <begin position="593"/>
        <end position="662"/>
    </location>
</feature>
<dbReference type="EMBL" id="MBFT01000161">
    <property type="protein sequence ID" value="PVU96022.1"/>
    <property type="molecule type" value="Genomic_DNA"/>
</dbReference>
<keyword evidence="3" id="KW-0963">Cytoplasm</keyword>
<keyword evidence="7" id="KW-0206">Cytoskeleton</keyword>
<comment type="similarity">
    <text evidence="2">Belongs to the dynactin 150 kDa subunit family.</text>
</comment>
<dbReference type="GO" id="GO:0030286">
    <property type="term" value="C:dynein complex"/>
    <property type="evidence" value="ECO:0007669"/>
    <property type="project" value="UniProtKB-KW"/>
</dbReference>
<dbReference type="SMART" id="SM01052">
    <property type="entry name" value="CAP_GLY"/>
    <property type="match status" value="1"/>
</dbReference>
<sequence length="1320" mass="149448">MLPTNNRSSLKKKDPRSLLQSSDRRLTTGSLTRTNLQPIHSTSSLSSNPEADNISEKNLVDPDGTGSKFHVGKVVIAQEKRGTIRFLGETSFSAGIWAGIELDEPLGKNDGTVQGVRYFQAKPNHGLFVRPSQIKQFNPELPPPIEIKTENRRQSTRIPSIGSKTPLKTISGISENRRQTLNISRSSSMNSKSPTPPLSGRNSRSGSSRGNIPSSLSSQHIDKKGAELSSSASFTSIPEASNLQDTIPTVIISERRERIDDDTSQSNKHIKLTDGLITESDQELESPSNLDTNNPNKDIDSNMNQDNMDAKQTWRPALSMSESIMYENSSKPLKQNQMIPLVQFEEVKAKLKFLEQKRSEERTLVLEAEELKSIHGQTMRTQERLVSKIKELSSELQQMKTDLKKTQEQVQILEITLDEERGTLELVTVEKEMAEEQSEGHKQDSLILKEQLEELQDKIKLYEGTEAVGSSENSSLEFAQIRAKNVRLAEALRMLRDEKESEVDELKKQLRDFEKESIAGKQISVIMENQKSQIEQQNQVIEDLKQRLEDVEDSEELISELSYRNLKLNERVGDLESQVEHWQSMHEVSEEMYEGHVDEVKQLNSEIDRLEWQIRERDLALKNTKETLDENVAMLARFRDAVAQLQDEQKKALEREHEMQLQVQSTGEATKNLENLAFSAGRAMQTVTSRGIELELQKLEARQARTQIKLFSMYLPNDIDKNDLDSITGLLMLQKVSFKADLICKQLEQRSEGNENVNREFLNTAVTRRQLILCAREAEVIAAAINTASEDELSKLAVLLSEATAADRHLNELLEYVMKGEITIQFTAKQAESVLSILDRMNAKTMHLSNSYVDQCKIRLYVYNFGYYVDEIQCNLLLIVQKLPFASEAIESLLKTLKAIKVILIKSQIKLQELKQGNLEIDLDSASVFSGILGHMERVKKFFVYLQNLEPWLFEDSSEASNLVEIDENKFIKIFNDATQSVYEKADNYLLENLGADLEISKNNSQDIYDHFCDKSIVHAKEAPISPWEARAKRISSGIKEREDSEKQIVVMKKELMTLAKSVKQRELQIEEMRAQTQVLERRCTQLKDYEGLFKSNSTELEKAQAIKNELEKLVESLHSEIDNLKTESRKMSSKVTSQNIETNLPLDSNTYRNVDGAVITESEGFGNLNDNNRIIDQLGQSGISISKPISDQVLLRQLHACRLNLKFAKTEESRLKSIISEAGSRLSTNRDMIRSSILANSSTNTKKNFAIPNGLVEAKTLVKDAMLLAASARMVKLGPVENSDEKTEKKPILYNAYWQLMGAEKALAKKALDLSSKMI</sequence>
<keyword evidence="12" id="KW-1185">Reference proteome</keyword>
<keyword evidence="5" id="KW-0243">Dynein</keyword>
<feature type="coiled-coil region" evidence="8">
    <location>
        <begin position="489"/>
        <end position="561"/>
    </location>
</feature>
<dbReference type="Gene3D" id="2.30.30.190">
    <property type="entry name" value="CAP Gly-rich-like domain"/>
    <property type="match status" value="1"/>
</dbReference>
<dbReference type="Pfam" id="PF12455">
    <property type="entry name" value="Dynactin"/>
    <property type="match status" value="1"/>
</dbReference>
<evidence type="ECO:0000256" key="4">
    <source>
        <dbReference type="ARBA" id="ARBA00022701"/>
    </source>
</evidence>
<evidence type="ECO:0000256" key="7">
    <source>
        <dbReference type="ARBA" id="ARBA00023212"/>
    </source>
</evidence>
<dbReference type="OrthoDB" id="2130750at2759"/>
<evidence type="ECO:0000313" key="12">
    <source>
        <dbReference type="Proteomes" id="UP000245699"/>
    </source>
</evidence>
<feature type="compositionally biased region" description="Polar residues" evidence="9">
    <location>
        <begin position="285"/>
        <end position="306"/>
    </location>
</feature>
<feature type="compositionally biased region" description="Polar residues" evidence="9">
    <location>
        <begin position="156"/>
        <end position="183"/>
    </location>
</feature>
<name>A0A2T9YUK6_9FUNG</name>
<organism evidence="11 12">
    <name type="scientific">Furculomyces boomerangus</name>
    <dbReference type="NCBI Taxonomy" id="61424"/>
    <lineage>
        <taxon>Eukaryota</taxon>
        <taxon>Fungi</taxon>
        <taxon>Fungi incertae sedis</taxon>
        <taxon>Zoopagomycota</taxon>
        <taxon>Kickxellomycotina</taxon>
        <taxon>Harpellomycetes</taxon>
        <taxon>Harpellales</taxon>
        <taxon>Harpellaceae</taxon>
        <taxon>Furculomyces</taxon>
    </lineage>
</organism>
<dbReference type="PROSITE" id="PS00845">
    <property type="entry name" value="CAP_GLY_1"/>
    <property type="match status" value="1"/>
</dbReference>
<dbReference type="PANTHER" id="PTHR18916">
    <property type="entry name" value="DYNACTIN 1-RELATED MICROTUBULE-BINDING"/>
    <property type="match status" value="1"/>
</dbReference>
<dbReference type="Proteomes" id="UP000245699">
    <property type="component" value="Unassembled WGS sequence"/>
</dbReference>
<feature type="region of interest" description="Disordered" evidence="9">
    <location>
        <begin position="254"/>
        <end position="306"/>
    </location>
</feature>
<feature type="region of interest" description="Disordered" evidence="9">
    <location>
        <begin position="1"/>
        <end position="63"/>
    </location>
</feature>
<evidence type="ECO:0000256" key="5">
    <source>
        <dbReference type="ARBA" id="ARBA00023017"/>
    </source>
</evidence>
<evidence type="ECO:0000256" key="6">
    <source>
        <dbReference type="ARBA" id="ARBA00023054"/>
    </source>
</evidence>
<evidence type="ECO:0000313" key="11">
    <source>
        <dbReference type="EMBL" id="PVU96022.1"/>
    </source>
</evidence>
<evidence type="ECO:0000256" key="2">
    <source>
        <dbReference type="ARBA" id="ARBA00011010"/>
    </source>
</evidence>
<comment type="caution">
    <text evidence="11">The sequence shown here is derived from an EMBL/GenBank/DDBJ whole genome shotgun (WGS) entry which is preliminary data.</text>
</comment>
<dbReference type="Pfam" id="PF01302">
    <property type="entry name" value="CAP_GLY"/>
    <property type="match status" value="1"/>
</dbReference>
<dbReference type="InterPro" id="IPR022157">
    <property type="entry name" value="Dynactin"/>
</dbReference>
<dbReference type="InterPro" id="IPR000938">
    <property type="entry name" value="CAP-Gly_domain"/>
</dbReference>
<dbReference type="SUPFAM" id="SSF74924">
    <property type="entry name" value="Cap-Gly domain"/>
    <property type="match status" value="1"/>
</dbReference>
<gene>
    <name evidence="11" type="ORF">BB559_002532</name>
</gene>
<feature type="region of interest" description="Disordered" evidence="9">
    <location>
        <begin position="136"/>
        <end position="234"/>
    </location>
</feature>
<feature type="compositionally biased region" description="Low complexity" evidence="9">
    <location>
        <begin position="184"/>
        <end position="218"/>
    </location>
</feature>
<feature type="compositionally biased region" description="Polar residues" evidence="9">
    <location>
        <begin position="27"/>
        <end position="50"/>
    </location>
</feature>
<feature type="compositionally biased region" description="Basic and acidic residues" evidence="9">
    <location>
        <begin position="11"/>
        <end position="26"/>
    </location>
</feature>
<proteinExistence type="inferred from homology"/>
<dbReference type="GO" id="GO:0005874">
    <property type="term" value="C:microtubule"/>
    <property type="evidence" value="ECO:0007669"/>
    <property type="project" value="UniProtKB-KW"/>
</dbReference>
<protein>
    <recommendedName>
        <fullName evidence="10">CAP-Gly domain-containing protein</fullName>
    </recommendedName>
</protein>
<dbReference type="InterPro" id="IPR036859">
    <property type="entry name" value="CAP-Gly_dom_sf"/>
</dbReference>
<evidence type="ECO:0000256" key="8">
    <source>
        <dbReference type="SAM" id="Coils"/>
    </source>
</evidence>
<evidence type="ECO:0000259" key="10">
    <source>
        <dbReference type="PROSITE" id="PS50245"/>
    </source>
</evidence>
<keyword evidence="4" id="KW-0493">Microtubule</keyword>
<comment type="subcellular location">
    <subcellularLocation>
        <location evidence="1">Cytoplasm</location>
        <location evidence="1">Cytoskeleton</location>
    </subcellularLocation>
</comment>
<feature type="domain" description="CAP-Gly" evidence="10">
    <location>
        <begin position="88"/>
        <end position="130"/>
    </location>
</feature>
<evidence type="ECO:0000256" key="1">
    <source>
        <dbReference type="ARBA" id="ARBA00004245"/>
    </source>
</evidence>
<evidence type="ECO:0000256" key="3">
    <source>
        <dbReference type="ARBA" id="ARBA00022490"/>
    </source>
</evidence>
<feature type="coiled-coil region" evidence="8">
    <location>
        <begin position="344"/>
        <end position="465"/>
    </location>
</feature>